<dbReference type="GO" id="GO:0016829">
    <property type="term" value="F:lyase activity"/>
    <property type="evidence" value="ECO:0007669"/>
    <property type="project" value="UniProtKB-KW"/>
</dbReference>
<dbReference type="SUPFAM" id="SSF48150">
    <property type="entry name" value="DNA-glycosylase"/>
    <property type="match status" value="1"/>
</dbReference>
<dbReference type="Pfam" id="PF09171">
    <property type="entry name" value="AGOG"/>
    <property type="match status" value="1"/>
</dbReference>
<dbReference type="KEGG" id="pyr:P186_0461"/>
<dbReference type="OrthoDB" id="15106at2157"/>
<dbReference type="BioCyc" id="PSP1104324:GJSN-450-MONOMER"/>
<dbReference type="GO" id="GO:0003906">
    <property type="term" value="F:DNA-(apurinic or apyrimidinic site) endonuclease activity"/>
    <property type="evidence" value="ECO:0007669"/>
    <property type="project" value="InterPro"/>
</dbReference>
<dbReference type="InterPro" id="IPR023170">
    <property type="entry name" value="HhH_base_excis_C"/>
</dbReference>
<keyword evidence="2" id="KW-1185">Reference proteome</keyword>
<reference evidence="1 2" key="1">
    <citation type="journal article" date="2012" name="J. Bacteriol.">
        <title>Complete genome sequence of strain 1860, a crenarchaeon of the genus pyrobaculum able to grow with various electron acceptors.</title>
        <authorList>
            <person name="Mardanov A.V."/>
            <person name="Gumerov V.M."/>
            <person name="Slobodkina G.B."/>
            <person name="Beletsky A.V."/>
            <person name="Bonch-Osmolovskaya E.A."/>
            <person name="Ravin N.V."/>
            <person name="Skryabin K.G."/>
        </authorList>
    </citation>
    <scope>NUCLEOTIDE SEQUENCE [LARGE SCALE GENOMIC DNA]</scope>
    <source>
        <strain evidence="1 2">1860</strain>
    </source>
</reference>
<dbReference type="GO" id="GO:0016799">
    <property type="term" value="F:hydrolase activity, hydrolyzing N-glycosyl compounds"/>
    <property type="evidence" value="ECO:0007669"/>
    <property type="project" value="InterPro"/>
</dbReference>
<dbReference type="HOGENOM" id="CLU_085935_0_0_2"/>
<dbReference type="EMBL" id="CP003098">
    <property type="protein sequence ID" value="AET31915.1"/>
    <property type="molecule type" value="Genomic_DNA"/>
</dbReference>
<dbReference type="STRING" id="1104324.P186_0461"/>
<dbReference type="Gene3D" id="1.10.1670.10">
    <property type="entry name" value="Helix-hairpin-Helix base-excision DNA repair enzymes (C-terminal)"/>
    <property type="match status" value="1"/>
</dbReference>
<dbReference type="GeneID" id="11594726"/>
<dbReference type="RefSeq" id="WP_014287743.1">
    <property type="nucleotide sequence ID" value="NC_016645.1"/>
</dbReference>
<protein>
    <submittedName>
        <fullName evidence="1">N-glycosylase/DNA lyase</fullName>
    </submittedName>
</protein>
<dbReference type="InterPro" id="IPR011257">
    <property type="entry name" value="DNA_glycosylase"/>
</dbReference>
<name>G7VGT2_9CREN</name>
<evidence type="ECO:0000313" key="1">
    <source>
        <dbReference type="EMBL" id="AET31915.1"/>
    </source>
</evidence>
<proteinExistence type="predicted"/>
<evidence type="ECO:0000313" key="2">
    <source>
        <dbReference type="Proteomes" id="UP000005867"/>
    </source>
</evidence>
<keyword evidence="1" id="KW-0456">Lyase</keyword>
<gene>
    <name evidence="1" type="ORF">P186_0461</name>
</gene>
<dbReference type="GO" id="GO:0006281">
    <property type="term" value="P:DNA repair"/>
    <property type="evidence" value="ECO:0007669"/>
    <property type="project" value="InterPro"/>
</dbReference>
<dbReference type="Proteomes" id="UP000005867">
    <property type="component" value="Chromosome"/>
</dbReference>
<dbReference type="InterPro" id="IPR015254">
    <property type="entry name" value="AGOG-like"/>
</dbReference>
<sequence length="256" mass="29408">MAARSQLRRVIEALRSLGINAILELERRDPQYRAVCSVVSKHGESIGARLAMLNAVISYRLTGRGEEHWEFFGKFFTKLEIHDVCRDFLRYLDASPYLRIGLDGRRKRVLKICNYAPNLEDLGATLRQLSSLLEARSEQKTIVFAVKILNYVYMCSRGVDRILPFDIPIPVDYRVAHLTWCAGLIDLPPQEAMRRYEVVQRIWDEVAHEAGIPPLHIDTLLWLAGRAVLYGENIHGVPEGVIALFQWRRDCKPLLK</sequence>
<dbReference type="eggNOG" id="arCOG04144">
    <property type="taxonomic scope" value="Archaea"/>
</dbReference>
<organism evidence="1 2">
    <name type="scientific">Pyrobaculum ferrireducens</name>
    <dbReference type="NCBI Taxonomy" id="1104324"/>
    <lineage>
        <taxon>Archaea</taxon>
        <taxon>Thermoproteota</taxon>
        <taxon>Thermoprotei</taxon>
        <taxon>Thermoproteales</taxon>
        <taxon>Thermoproteaceae</taxon>
        <taxon>Pyrobaculum</taxon>
    </lineage>
</organism>
<dbReference type="AlphaFoldDB" id="G7VGT2"/>
<dbReference type="Gene3D" id="1.10.340.30">
    <property type="entry name" value="Hypothetical protein, domain 2"/>
    <property type="match status" value="1"/>
</dbReference>
<accession>G7VGT2</accession>